<gene>
    <name evidence="1" type="ORF">GCM10009430_02290</name>
</gene>
<organism evidence="1 2">
    <name type="scientific">Aquimarina litoralis</name>
    <dbReference type="NCBI Taxonomy" id="584605"/>
    <lineage>
        <taxon>Bacteria</taxon>
        <taxon>Pseudomonadati</taxon>
        <taxon>Bacteroidota</taxon>
        <taxon>Flavobacteriia</taxon>
        <taxon>Flavobacteriales</taxon>
        <taxon>Flavobacteriaceae</taxon>
        <taxon>Aquimarina</taxon>
    </lineage>
</organism>
<evidence type="ECO:0000313" key="1">
    <source>
        <dbReference type="EMBL" id="GAA0712162.1"/>
    </source>
</evidence>
<dbReference type="Proteomes" id="UP001501758">
    <property type="component" value="Unassembled WGS sequence"/>
</dbReference>
<sequence>MSVQLQQWFSLEIMHEYFHEQKCTVFALVPLLRTKQLMKNYGIHIRQIENTYTGYVGVKNESKIWEELSMEEDLYFQMICIDSNFNNYTNTSSSLKEDTLLYLSNFQVANRLHTEEPINPENYLPVQSLRFNVSVPVDKQVFVDIKDSKGTKIYSKDSISNEPIVYVDIEVFGSGMYEIWIDNQLQRTFLGISERIDDHCYGIFHIRMKSILESLKENTIPAIQVNFKSRETFWQYLVVIPEDRKIMIRELAIEGEDQISYMGPEEKEVVGGEKSKVFTSPKTIKLQQKIRDHPLLKMKYSNSFSDTILELDMKMPLPNVSKIVSAKENNENIYYSPTIIYV</sequence>
<name>A0ABN1IFN5_9FLAO</name>
<proteinExistence type="predicted"/>
<evidence type="ECO:0000313" key="2">
    <source>
        <dbReference type="Proteomes" id="UP001501758"/>
    </source>
</evidence>
<dbReference type="RefSeq" id="WP_343909674.1">
    <property type="nucleotide sequence ID" value="NZ_BAAAGE010000001.1"/>
</dbReference>
<dbReference type="EMBL" id="BAAAGE010000001">
    <property type="protein sequence ID" value="GAA0712162.1"/>
    <property type="molecule type" value="Genomic_DNA"/>
</dbReference>
<accession>A0ABN1IFN5</accession>
<comment type="caution">
    <text evidence="1">The sequence shown here is derived from an EMBL/GenBank/DDBJ whole genome shotgun (WGS) entry which is preliminary data.</text>
</comment>
<keyword evidence="2" id="KW-1185">Reference proteome</keyword>
<protein>
    <submittedName>
        <fullName evidence="1">Uncharacterized protein</fullName>
    </submittedName>
</protein>
<reference evidence="1 2" key="1">
    <citation type="journal article" date="2019" name="Int. J. Syst. Evol. Microbiol.">
        <title>The Global Catalogue of Microorganisms (GCM) 10K type strain sequencing project: providing services to taxonomists for standard genome sequencing and annotation.</title>
        <authorList>
            <consortium name="The Broad Institute Genomics Platform"/>
            <consortium name="The Broad Institute Genome Sequencing Center for Infectious Disease"/>
            <person name="Wu L."/>
            <person name="Ma J."/>
        </authorList>
    </citation>
    <scope>NUCLEOTIDE SEQUENCE [LARGE SCALE GENOMIC DNA]</scope>
    <source>
        <strain evidence="1 2">JCM 15974</strain>
    </source>
</reference>